<feature type="region of interest" description="Disordered" evidence="1">
    <location>
        <begin position="343"/>
        <end position="362"/>
    </location>
</feature>
<dbReference type="AlphaFoldDB" id="A0A9P7YZF2"/>
<evidence type="ECO:0000256" key="1">
    <source>
        <dbReference type="SAM" id="MobiDB-lite"/>
    </source>
</evidence>
<feature type="compositionally biased region" description="Polar residues" evidence="1">
    <location>
        <begin position="234"/>
        <end position="244"/>
    </location>
</feature>
<reference evidence="2" key="1">
    <citation type="journal article" date="2021" name="IMA Fungus">
        <title>Genomic characterization of three marine fungi, including Emericellopsis atlantica sp. nov. with signatures of a generalist lifestyle and marine biomass degradation.</title>
        <authorList>
            <person name="Hagestad O.C."/>
            <person name="Hou L."/>
            <person name="Andersen J.H."/>
            <person name="Hansen E.H."/>
            <person name="Altermark B."/>
            <person name="Li C."/>
            <person name="Kuhnert E."/>
            <person name="Cox R.J."/>
            <person name="Crous P.W."/>
            <person name="Spatafora J.W."/>
            <person name="Lail K."/>
            <person name="Amirebrahimi M."/>
            <person name="Lipzen A."/>
            <person name="Pangilinan J."/>
            <person name="Andreopoulos W."/>
            <person name="Hayes R.D."/>
            <person name="Ng V."/>
            <person name="Grigoriev I.V."/>
            <person name="Jackson S.A."/>
            <person name="Sutton T.D.S."/>
            <person name="Dobson A.D.W."/>
            <person name="Rama T."/>
        </authorList>
    </citation>
    <scope>NUCLEOTIDE SEQUENCE</scope>
    <source>
        <strain evidence="2">TRa3180A</strain>
    </source>
</reference>
<feature type="region of interest" description="Disordered" evidence="1">
    <location>
        <begin position="1"/>
        <end position="166"/>
    </location>
</feature>
<dbReference type="OrthoDB" id="5403157at2759"/>
<proteinExistence type="predicted"/>
<feature type="region of interest" description="Disordered" evidence="1">
    <location>
        <begin position="270"/>
        <end position="289"/>
    </location>
</feature>
<evidence type="ECO:0000313" key="2">
    <source>
        <dbReference type="EMBL" id="KAG9242813.1"/>
    </source>
</evidence>
<feature type="compositionally biased region" description="Low complexity" evidence="1">
    <location>
        <begin position="65"/>
        <end position="79"/>
    </location>
</feature>
<feature type="compositionally biased region" description="Polar residues" evidence="1">
    <location>
        <begin position="129"/>
        <end position="144"/>
    </location>
</feature>
<accession>A0A9P7YZF2</accession>
<gene>
    <name evidence="2" type="ORF">BJ878DRAFT_149659</name>
</gene>
<keyword evidence="3" id="KW-1185">Reference proteome</keyword>
<comment type="caution">
    <text evidence="2">The sequence shown here is derived from an EMBL/GenBank/DDBJ whole genome shotgun (WGS) entry which is preliminary data.</text>
</comment>
<feature type="compositionally biased region" description="Low complexity" evidence="1">
    <location>
        <begin position="29"/>
        <end position="48"/>
    </location>
</feature>
<feature type="region of interest" description="Disordered" evidence="1">
    <location>
        <begin position="218"/>
        <end position="244"/>
    </location>
</feature>
<feature type="region of interest" description="Disordered" evidence="1">
    <location>
        <begin position="311"/>
        <end position="330"/>
    </location>
</feature>
<evidence type="ECO:0000313" key="3">
    <source>
        <dbReference type="Proteomes" id="UP000887226"/>
    </source>
</evidence>
<feature type="compositionally biased region" description="Basic and acidic residues" evidence="1">
    <location>
        <begin position="272"/>
        <end position="287"/>
    </location>
</feature>
<dbReference type="Proteomes" id="UP000887226">
    <property type="component" value="Unassembled WGS sequence"/>
</dbReference>
<dbReference type="EMBL" id="MU254034">
    <property type="protein sequence ID" value="KAG9242813.1"/>
    <property type="molecule type" value="Genomic_DNA"/>
</dbReference>
<name>A0A9P7YZF2_9HELO</name>
<sequence length="362" mass="39199">MASRSFKPASYLSNAPSPGLKPTTRPPFSRSHSNSSAQSTHSATSDDSLLFTLRITDDTQKSDAGQPQSPSSTQGSTSDDPARKKSMPIPIASSISRERAYTPLSARGDLPSGYFPNHEPSLKPKSFFPYSQSQQQRAATGSSSRTKHQSSLSYSPQSRSDSYPKDLHFSTYDGLMTDTTPRSESAQKFVICEVEYASMLPVPVKAIGKYHPNNFALSPKAKLPTPRSAPRSMPTDSLQQGARDSQTLACNTRAGLTMNNLYIPSKAFKNKTQGEGHHERKSSDVKKQLHQYQKDVIATAKHAQIANGFVSTKPESPKLQPIGSPGPITPFLLENEGAGYIMAKTASKENSNNGHKSPPIAA</sequence>
<protein>
    <submittedName>
        <fullName evidence="2">Uncharacterized protein</fullName>
    </submittedName>
</protein>
<organism evidence="2 3">
    <name type="scientific">Calycina marina</name>
    <dbReference type="NCBI Taxonomy" id="1763456"/>
    <lineage>
        <taxon>Eukaryota</taxon>
        <taxon>Fungi</taxon>
        <taxon>Dikarya</taxon>
        <taxon>Ascomycota</taxon>
        <taxon>Pezizomycotina</taxon>
        <taxon>Leotiomycetes</taxon>
        <taxon>Helotiales</taxon>
        <taxon>Pezizellaceae</taxon>
        <taxon>Calycina</taxon>
    </lineage>
</organism>
<feature type="compositionally biased region" description="Low complexity" evidence="1">
    <location>
        <begin position="150"/>
        <end position="161"/>
    </location>
</feature>